<gene>
    <name evidence="1" type="ORF">S12H4_19703</name>
</gene>
<evidence type="ECO:0008006" key="2">
    <source>
        <dbReference type="Google" id="ProtNLM"/>
    </source>
</evidence>
<comment type="caution">
    <text evidence="1">The sequence shown here is derived from an EMBL/GenBank/DDBJ whole genome shotgun (WGS) entry which is preliminary data.</text>
</comment>
<dbReference type="Gene3D" id="3.40.50.150">
    <property type="entry name" value="Vaccinia Virus protein VP39"/>
    <property type="match status" value="2"/>
</dbReference>
<evidence type="ECO:0000313" key="1">
    <source>
        <dbReference type="EMBL" id="GAI85469.1"/>
    </source>
</evidence>
<dbReference type="EMBL" id="BARW01009886">
    <property type="protein sequence ID" value="GAI85469.1"/>
    <property type="molecule type" value="Genomic_DNA"/>
</dbReference>
<protein>
    <recommendedName>
        <fullName evidence="2">DNA methylase N-4/N-6 domain-containing protein</fullName>
    </recommendedName>
</protein>
<dbReference type="PROSITE" id="PS00092">
    <property type="entry name" value="N6_MTASE"/>
    <property type="match status" value="1"/>
</dbReference>
<dbReference type="InterPro" id="IPR002052">
    <property type="entry name" value="DNA_methylase_N6_adenine_CS"/>
</dbReference>
<dbReference type="InterPro" id="IPR029063">
    <property type="entry name" value="SAM-dependent_MTases_sf"/>
</dbReference>
<name>X1TZM0_9ZZZZ</name>
<dbReference type="GO" id="GO:0003676">
    <property type="term" value="F:nucleic acid binding"/>
    <property type="evidence" value="ECO:0007669"/>
    <property type="project" value="InterPro"/>
</dbReference>
<reference evidence="1" key="1">
    <citation type="journal article" date="2014" name="Front. Microbiol.">
        <title>High frequency of phylogenetically diverse reductive dehalogenase-homologous genes in deep subseafloor sedimentary metagenomes.</title>
        <authorList>
            <person name="Kawai M."/>
            <person name="Futagami T."/>
            <person name="Toyoda A."/>
            <person name="Takaki Y."/>
            <person name="Nishi S."/>
            <person name="Hori S."/>
            <person name="Arai W."/>
            <person name="Tsubouchi T."/>
            <person name="Morono Y."/>
            <person name="Uchiyama I."/>
            <person name="Ito T."/>
            <person name="Fujiyama A."/>
            <person name="Inagaki F."/>
            <person name="Takami H."/>
        </authorList>
    </citation>
    <scope>NUCLEOTIDE SEQUENCE</scope>
    <source>
        <strain evidence="1">Expedition CK06-06</strain>
    </source>
</reference>
<organism evidence="1">
    <name type="scientific">marine sediment metagenome</name>
    <dbReference type="NCBI Taxonomy" id="412755"/>
    <lineage>
        <taxon>unclassified sequences</taxon>
        <taxon>metagenomes</taxon>
        <taxon>ecological metagenomes</taxon>
    </lineage>
</organism>
<sequence>GFADKTGVSKMLKNFNTNLFQQEYASGLTPEKIATNHNLTQALVWAILLEGKNDLERFKLFGNKDYGTNEEGDPQPRLSDYWMFTKGDPRLGKQDYEGRLFGQQVINILYHYSRLGDLVVDPMAGGGVTVDACLVMNRRCRAYDIDPTKSERKDIEQHDAREEYPKRAKPCDLIILDPPYYKKKEREYDREFTENRGKFIENMGRVAQNCFDALKKGGYLAFIFGQYIDQENEEGSILGWGELCERFTRLGFKGVLGVYTPLSFDTQ</sequence>
<dbReference type="CDD" id="cd02440">
    <property type="entry name" value="AdoMet_MTases"/>
    <property type="match status" value="1"/>
</dbReference>
<dbReference type="SUPFAM" id="SSF53335">
    <property type="entry name" value="S-adenosyl-L-methionine-dependent methyltransferases"/>
    <property type="match status" value="1"/>
</dbReference>
<dbReference type="AlphaFoldDB" id="X1TZM0"/>
<accession>X1TZM0</accession>
<dbReference type="GO" id="GO:0008168">
    <property type="term" value="F:methyltransferase activity"/>
    <property type="evidence" value="ECO:0007669"/>
    <property type="project" value="InterPro"/>
</dbReference>
<feature type="non-terminal residue" evidence="1">
    <location>
        <position position="1"/>
    </location>
</feature>
<proteinExistence type="predicted"/>
<dbReference type="GO" id="GO:0032259">
    <property type="term" value="P:methylation"/>
    <property type="evidence" value="ECO:0007669"/>
    <property type="project" value="InterPro"/>
</dbReference>